<dbReference type="Gene3D" id="3.30.260.10">
    <property type="entry name" value="TCP-1-like chaperonin intermediate domain"/>
    <property type="match status" value="1"/>
</dbReference>
<accession>A0A7J7L623</accession>
<dbReference type="GO" id="GO:0042026">
    <property type="term" value="P:protein refolding"/>
    <property type="evidence" value="ECO:0007669"/>
    <property type="project" value="InterPro"/>
</dbReference>
<dbReference type="InterPro" id="IPR027413">
    <property type="entry name" value="GROEL-like_equatorial_sf"/>
</dbReference>
<dbReference type="InterPro" id="IPR027410">
    <property type="entry name" value="TCP-1-like_intermed_sf"/>
</dbReference>
<protein>
    <submittedName>
        <fullName evidence="3">Uncharacterized protein</fullName>
    </submittedName>
</protein>
<gene>
    <name evidence="3" type="ORF">GIB67_033500</name>
</gene>
<dbReference type="EMBL" id="JACGCM010002614">
    <property type="protein sequence ID" value="KAF6138086.1"/>
    <property type="molecule type" value="Genomic_DNA"/>
</dbReference>
<evidence type="ECO:0000256" key="2">
    <source>
        <dbReference type="ARBA" id="ARBA00023186"/>
    </source>
</evidence>
<organism evidence="3 4">
    <name type="scientific">Kingdonia uniflora</name>
    <dbReference type="NCBI Taxonomy" id="39325"/>
    <lineage>
        <taxon>Eukaryota</taxon>
        <taxon>Viridiplantae</taxon>
        <taxon>Streptophyta</taxon>
        <taxon>Embryophyta</taxon>
        <taxon>Tracheophyta</taxon>
        <taxon>Spermatophyta</taxon>
        <taxon>Magnoliopsida</taxon>
        <taxon>Ranunculales</taxon>
        <taxon>Circaeasteraceae</taxon>
        <taxon>Kingdonia</taxon>
    </lineage>
</organism>
<dbReference type="AlphaFoldDB" id="A0A7J7L623"/>
<dbReference type="Gene3D" id="1.10.560.10">
    <property type="entry name" value="GroEL-like equatorial domain"/>
    <property type="match status" value="1"/>
</dbReference>
<proteinExistence type="inferred from homology"/>
<dbReference type="Pfam" id="PF00118">
    <property type="entry name" value="Cpn60_TCP1"/>
    <property type="match status" value="1"/>
</dbReference>
<dbReference type="InterPro" id="IPR001844">
    <property type="entry name" value="Cpn60/GroEL"/>
</dbReference>
<dbReference type="OrthoDB" id="1935563at2759"/>
<dbReference type="GO" id="GO:0005524">
    <property type="term" value="F:ATP binding"/>
    <property type="evidence" value="ECO:0007669"/>
    <property type="project" value="InterPro"/>
</dbReference>
<evidence type="ECO:0000256" key="1">
    <source>
        <dbReference type="ARBA" id="ARBA00006607"/>
    </source>
</evidence>
<dbReference type="InterPro" id="IPR002423">
    <property type="entry name" value="Cpn60/GroEL/TCP-1"/>
</dbReference>
<keyword evidence="4" id="KW-1185">Reference proteome</keyword>
<name>A0A7J7L623_9MAGN</name>
<dbReference type="GO" id="GO:0140662">
    <property type="term" value="F:ATP-dependent protein folding chaperone"/>
    <property type="evidence" value="ECO:0007669"/>
    <property type="project" value="InterPro"/>
</dbReference>
<dbReference type="SUPFAM" id="SSF48592">
    <property type="entry name" value="GroEL equatorial domain-like"/>
    <property type="match status" value="1"/>
</dbReference>
<evidence type="ECO:0000313" key="3">
    <source>
        <dbReference type="EMBL" id="KAF6138086.1"/>
    </source>
</evidence>
<dbReference type="PANTHER" id="PTHR45633">
    <property type="entry name" value="60 KDA HEAT SHOCK PROTEIN, MITOCHONDRIAL"/>
    <property type="match status" value="1"/>
</dbReference>
<sequence>MEDMISEEEAIQALRRFALSVRYLWERYNTELRMRTMVDIKALERDELKMQKEWKRVGKELIAALKAPGFGECKSQYLDDISILTEGFFLCRLEHKLKEKKLRVEDALNATKAVVEEGIVVGGDCTLLRLAAKVDAIQLTLDNHEQKVRVDIAKRALSYLLKLISKYTSTNISITLAILKNVLYINCNVKY</sequence>
<comment type="similarity">
    <text evidence="1">Belongs to the chaperonin (HSP60) family.</text>
</comment>
<reference evidence="3 4" key="1">
    <citation type="journal article" date="2020" name="IScience">
        <title>Genome Sequencing of the Endangered Kingdonia uniflora (Circaeasteraceae, Ranunculales) Reveals Potential Mechanisms of Evolutionary Specialization.</title>
        <authorList>
            <person name="Sun Y."/>
            <person name="Deng T."/>
            <person name="Zhang A."/>
            <person name="Moore M.J."/>
            <person name="Landis J.B."/>
            <person name="Lin N."/>
            <person name="Zhang H."/>
            <person name="Zhang X."/>
            <person name="Huang J."/>
            <person name="Zhang X."/>
            <person name="Sun H."/>
            <person name="Wang H."/>
        </authorList>
    </citation>
    <scope>NUCLEOTIDE SEQUENCE [LARGE SCALE GENOMIC DNA]</scope>
    <source>
        <strain evidence="3">TB1705</strain>
        <tissue evidence="3">Leaf</tissue>
    </source>
</reference>
<evidence type="ECO:0000313" key="4">
    <source>
        <dbReference type="Proteomes" id="UP000541444"/>
    </source>
</evidence>
<keyword evidence="2" id="KW-0143">Chaperone</keyword>
<dbReference type="Proteomes" id="UP000541444">
    <property type="component" value="Unassembled WGS sequence"/>
</dbReference>
<comment type="caution">
    <text evidence="3">The sequence shown here is derived from an EMBL/GenBank/DDBJ whole genome shotgun (WGS) entry which is preliminary data.</text>
</comment>